<name>A0AAX2KQ43_ECOLX</name>
<accession>A0AAX2KQ43</accession>
<evidence type="ECO:0000313" key="1">
    <source>
        <dbReference type="EMBL" id="STO18174.1"/>
    </source>
</evidence>
<evidence type="ECO:0000313" key="2">
    <source>
        <dbReference type="Proteomes" id="UP000254718"/>
    </source>
</evidence>
<dbReference type="Pfam" id="PF12322">
    <property type="entry name" value="T4_baseplate"/>
    <property type="match status" value="1"/>
</dbReference>
<dbReference type="AlphaFoldDB" id="A0AAX2KQ43"/>
<protein>
    <submittedName>
        <fullName evidence="1">Morphogenetic protein</fullName>
    </submittedName>
</protein>
<organism evidence="1 2">
    <name type="scientific">Escherichia coli</name>
    <dbReference type="NCBI Taxonomy" id="562"/>
    <lineage>
        <taxon>Bacteria</taxon>
        <taxon>Pseudomonadati</taxon>
        <taxon>Pseudomonadota</taxon>
        <taxon>Gammaproteobacteria</taxon>
        <taxon>Enterobacterales</taxon>
        <taxon>Enterobacteriaceae</taxon>
        <taxon>Escherichia</taxon>
    </lineage>
</organism>
<reference evidence="1 2" key="1">
    <citation type="submission" date="2018-06" db="EMBL/GenBank/DDBJ databases">
        <authorList>
            <consortium name="Pathogen Informatics"/>
            <person name="Doyle S."/>
        </authorList>
    </citation>
    <scope>NUCLEOTIDE SEQUENCE [LARGE SCALE GENOMIC DNA]</scope>
    <source>
        <strain evidence="1 2">NCTC8333</strain>
    </source>
</reference>
<gene>
    <name evidence="1" type="ORF">NCTC8333_06433</name>
</gene>
<dbReference type="InterPro" id="IPR024364">
    <property type="entry name" value="Baseplate_phage_T4-like"/>
</dbReference>
<comment type="caution">
    <text evidence="1">The sequence shown here is derived from an EMBL/GenBank/DDBJ whole genome shotgun (WGS) entry which is preliminary data.</text>
</comment>
<proteinExistence type="predicted"/>
<dbReference type="Proteomes" id="UP000254718">
    <property type="component" value="Unassembled WGS sequence"/>
</dbReference>
<dbReference type="EMBL" id="UGFE01000007">
    <property type="protein sequence ID" value="STO18174.1"/>
    <property type="molecule type" value="Genomic_DNA"/>
</dbReference>
<sequence length="167" mass="18986">MNIPKFPLPSRPETEIQFHAPTVKDALKYSDLNPAEDEATTTEYLNSMQDGEINDSAYWTVQDRRTALWWIFVNSRPDAVMTYSYECSHCGNTHHADINLSDLAQTVEILTVPPYVKTNVPVNGVPTDWILKPLTGKGVELLERMRASLPDMKKSRIQCWRSTDANC</sequence>